<dbReference type="Proteomes" id="UP000483018">
    <property type="component" value="Unassembled WGS sequence"/>
</dbReference>
<keyword evidence="2" id="KW-1185">Reference proteome</keyword>
<comment type="caution">
    <text evidence="1">The sequence shown here is derived from an EMBL/GenBank/DDBJ whole genome shotgun (WGS) entry which is preliminary data.</text>
</comment>
<dbReference type="AlphaFoldDB" id="A0A7C8LTT7"/>
<proteinExistence type="predicted"/>
<name>A0A7C8LTT7_9FIRM</name>
<dbReference type="Pfam" id="PF12646">
    <property type="entry name" value="DUF3783"/>
    <property type="match status" value="1"/>
</dbReference>
<protein>
    <submittedName>
        <fullName evidence="1">DUF3783 domain-containing protein</fullName>
    </submittedName>
</protein>
<reference evidence="1 2" key="1">
    <citation type="submission" date="2019-12" db="EMBL/GenBank/DDBJ databases">
        <title>Defluviitalea raffinosedens, isolated from a biogas fermenter, genome sequencing and characterization.</title>
        <authorList>
            <person name="Rettenmaier R."/>
            <person name="Schneider M."/>
            <person name="Neuhaus K."/>
            <person name="Liebl W."/>
            <person name="Zverlov V."/>
        </authorList>
    </citation>
    <scope>NUCLEOTIDE SEQUENCE [LARGE SCALE GENOMIC DNA]</scope>
    <source>
        <strain evidence="1 2">249c-K6</strain>
    </source>
</reference>
<dbReference type="InterPro" id="IPR016621">
    <property type="entry name" value="UCP014543"/>
</dbReference>
<evidence type="ECO:0000313" key="1">
    <source>
        <dbReference type="EMBL" id="KAE9635450.1"/>
    </source>
</evidence>
<dbReference type="RefSeq" id="WP_158739698.1">
    <property type="nucleotide sequence ID" value="NZ_JAFBEP010000001.1"/>
</dbReference>
<dbReference type="EMBL" id="WSLF01000003">
    <property type="protein sequence ID" value="KAE9635450.1"/>
    <property type="molecule type" value="Genomic_DNA"/>
</dbReference>
<evidence type="ECO:0000313" key="2">
    <source>
        <dbReference type="Proteomes" id="UP000483018"/>
    </source>
</evidence>
<organism evidence="1 2">
    <name type="scientific">Defluviitalea raffinosedens</name>
    <dbReference type="NCBI Taxonomy" id="1450156"/>
    <lineage>
        <taxon>Bacteria</taxon>
        <taxon>Bacillati</taxon>
        <taxon>Bacillota</taxon>
        <taxon>Clostridia</taxon>
        <taxon>Lachnospirales</taxon>
        <taxon>Defluviitaleaceae</taxon>
        <taxon>Defluviitalea</taxon>
    </lineage>
</organism>
<sequence>MSFQKVDLEDKTRSEDKISVMAYGYDKNEIKILKSYCDTLSVDHFILVNDSVIDMTLEELLKLDQTKEASSYLIPAKAVIMNGFSGSDLQAFLKGFKDTGLERPIFATVTPVSKNWPFKTLINELIKEHEMMKNRTK</sequence>
<dbReference type="OrthoDB" id="2053609at2"/>
<gene>
    <name evidence="1" type="ORF">GND95_04700</name>
</gene>
<accession>A0A7C8LTT7</accession>